<accession>A0AAV7R5Z6</accession>
<evidence type="ECO:0000256" key="1">
    <source>
        <dbReference type="SAM" id="MobiDB-lite"/>
    </source>
</evidence>
<dbReference type="EMBL" id="JANPWB010000009">
    <property type="protein sequence ID" value="KAJ1148229.1"/>
    <property type="molecule type" value="Genomic_DNA"/>
</dbReference>
<evidence type="ECO:0000313" key="3">
    <source>
        <dbReference type="Proteomes" id="UP001066276"/>
    </source>
</evidence>
<feature type="non-terminal residue" evidence="2">
    <location>
        <position position="1"/>
    </location>
</feature>
<dbReference type="Proteomes" id="UP001066276">
    <property type="component" value="Chromosome 5"/>
</dbReference>
<feature type="non-terminal residue" evidence="2">
    <location>
        <position position="64"/>
    </location>
</feature>
<dbReference type="AlphaFoldDB" id="A0AAV7R5Z6"/>
<keyword evidence="3" id="KW-1185">Reference proteome</keyword>
<reference evidence="2" key="1">
    <citation type="journal article" date="2022" name="bioRxiv">
        <title>Sequencing and chromosome-scale assembly of the giantPleurodeles waltlgenome.</title>
        <authorList>
            <person name="Brown T."/>
            <person name="Elewa A."/>
            <person name="Iarovenko S."/>
            <person name="Subramanian E."/>
            <person name="Araus A.J."/>
            <person name="Petzold A."/>
            <person name="Susuki M."/>
            <person name="Suzuki K.-i.T."/>
            <person name="Hayashi T."/>
            <person name="Toyoda A."/>
            <person name="Oliveira C."/>
            <person name="Osipova E."/>
            <person name="Leigh N.D."/>
            <person name="Simon A."/>
            <person name="Yun M.H."/>
        </authorList>
    </citation>
    <scope>NUCLEOTIDE SEQUENCE</scope>
    <source>
        <strain evidence="2">20211129_DDA</strain>
        <tissue evidence="2">Liver</tissue>
    </source>
</reference>
<feature type="region of interest" description="Disordered" evidence="1">
    <location>
        <begin position="43"/>
        <end position="64"/>
    </location>
</feature>
<protein>
    <submittedName>
        <fullName evidence="2">Uncharacterized protein</fullName>
    </submittedName>
</protein>
<evidence type="ECO:0000313" key="2">
    <source>
        <dbReference type="EMBL" id="KAJ1148229.1"/>
    </source>
</evidence>
<sequence>GNGLGKASARLVRLLSKLQEYNLEVKYVQGGNNIRADCLSRLPLPHSTDSNDDQDTECVVGALD</sequence>
<proteinExistence type="predicted"/>
<name>A0AAV7R5Z6_PLEWA</name>
<gene>
    <name evidence="2" type="ORF">NDU88_001066</name>
</gene>
<organism evidence="2 3">
    <name type="scientific">Pleurodeles waltl</name>
    <name type="common">Iberian ribbed newt</name>
    <dbReference type="NCBI Taxonomy" id="8319"/>
    <lineage>
        <taxon>Eukaryota</taxon>
        <taxon>Metazoa</taxon>
        <taxon>Chordata</taxon>
        <taxon>Craniata</taxon>
        <taxon>Vertebrata</taxon>
        <taxon>Euteleostomi</taxon>
        <taxon>Amphibia</taxon>
        <taxon>Batrachia</taxon>
        <taxon>Caudata</taxon>
        <taxon>Salamandroidea</taxon>
        <taxon>Salamandridae</taxon>
        <taxon>Pleurodelinae</taxon>
        <taxon>Pleurodeles</taxon>
    </lineage>
</organism>
<comment type="caution">
    <text evidence="2">The sequence shown here is derived from an EMBL/GenBank/DDBJ whole genome shotgun (WGS) entry which is preliminary data.</text>
</comment>